<evidence type="ECO:0000256" key="7">
    <source>
        <dbReference type="ARBA" id="ARBA00023196"/>
    </source>
</evidence>
<gene>
    <name evidence="10" type="primary">atpE</name>
</gene>
<evidence type="ECO:0000256" key="4">
    <source>
        <dbReference type="ARBA" id="ARBA00023065"/>
    </source>
</evidence>
<keyword evidence="4" id="KW-0406">Ion transport</keyword>
<comment type="similarity">
    <text evidence="2">Belongs to the ATPase epsilon chain family.</text>
</comment>
<dbReference type="PANTHER" id="PTHR13822">
    <property type="entry name" value="ATP SYNTHASE DELTA/EPSILON CHAIN"/>
    <property type="match status" value="1"/>
</dbReference>
<evidence type="ECO:0000256" key="1">
    <source>
        <dbReference type="ARBA" id="ARBA00004170"/>
    </source>
</evidence>
<keyword evidence="3" id="KW-0813">Transport</keyword>
<geneLocation type="plastid" evidence="10"/>
<dbReference type="CDD" id="cd12152">
    <property type="entry name" value="F1-ATPase_delta"/>
    <property type="match status" value="1"/>
</dbReference>
<organism evidence="10">
    <name type="scientific">Trachydiscus minutus</name>
    <dbReference type="NCBI Taxonomy" id="1032745"/>
    <lineage>
        <taxon>Eukaryota</taxon>
        <taxon>Sar</taxon>
        <taxon>Stramenopiles</taxon>
        <taxon>Ochrophyta</taxon>
        <taxon>Eustigmatophyceae</taxon>
        <taxon>Goniochloridales</taxon>
        <taxon>Goniochloridaceae</taxon>
        <taxon>Trachydiscus</taxon>
    </lineage>
</organism>
<dbReference type="HAMAP" id="MF_00530">
    <property type="entry name" value="ATP_synth_epsil_bac"/>
    <property type="match status" value="1"/>
</dbReference>
<keyword evidence="7" id="KW-0139">CF(1)</keyword>
<dbReference type="GO" id="GO:0045259">
    <property type="term" value="C:proton-transporting ATP synthase complex"/>
    <property type="evidence" value="ECO:0007669"/>
    <property type="project" value="UniProtKB-KW"/>
</dbReference>
<dbReference type="InterPro" id="IPR020546">
    <property type="entry name" value="ATP_synth_F1_dsu/esu_N"/>
</dbReference>
<comment type="subcellular location">
    <subcellularLocation>
        <location evidence="1">Membrane</location>
        <topology evidence="1">Peripheral membrane protein</topology>
    </subcellularLocation>
</comment>
<dbReference type="EMBL" id="KJ624065">
    <property type="protein sequence ID" value="AIB04052.1"/>
    <property type="molecule type" value="Genomic_DNA"/>
</dbReference>
<dbReference type="AlphaFoldDB" id="A0A0D3M5G6"/>
<accession>A0A0D3M5G6</accession>
<keyword evidence="10" id="KW-0934">Plastid</keyword>
<protein>
    <submittedName>
        <fullName evidence="10">ATP synthase CF1 epsilon subunit</fullName>
    </submittedName>
</protein>
<sequence length="140" mass="15430">MLLKTKIIATNRTVEHKVQQAVLPTLSGEIGILPNHIPILTGLETGVVRLKIDGRWLPIIIVDGIAKVNNNELVLIVRILEEIQDLGEITLDQAKQALTEATEACTKATNPKDRLLATINFRRTLARYQALAFSANSSQI</sequence>
<dbReference type="GeneID" id="24121178"/>
<evidence type="ECO:0000256" key="8">
    <source>
        <dbReference type="ARBA" id="ARBA00023310"/>
    </source>
</evidence>
<dbReference type="Pfam" id="PF02823">
    <property type="entry name" value="ATP-synt_DE_N"/>
    <property type="match status" value="1"/>
</dbReference>
<dbReference type="PANTHER" id="PTHR13822:SF10">
    <property type="entry name" value="ATP SYNTHASE EPSILON CHAIN, CHLOROPLASTIC"/>
    <property type="match status" value="1"/>
</dbReference>
<dbReference type="Gene3D" id="2.60.15.10">
    <property type="entry name" value="F0F1 ATP synthase delta/epsilon subunit, N-terminal"/>
    <property type="match status" value="1"/>
</dbReference>
<dbReference type="GO" id="GO:0046933">
    <property type="term" value="F:proton-transporting ATP synthase activity, rotational mechanism"/>
    <property type="evidence" value="ECO:0007669"/>
    <property type="project" value="InterPro"/>
</dbReference>
<evidence type="ECO:0000256" key="5">
    <source>
        <dbReference type="ARBA" id="ARBA00023078"/>
    </source>
</evidence>
<dbReference type="NCBIfam" id="TIGR01216">
    <property type="entry name" value="ATP_synt_epsi"/>
    <property type="match status" value="1"/>
</dbReference>
<name>A0A0D3M5G6_9STRA</name>
<proteinExistence type="inferred from homology"/>
<evidence type="ECO:0000313" key="10">
    <source>
        <dbReference type="EMBL" id="AIB04052.1"/>
    </source>
</evidence>
<evidence type="ECO:0000256" key="3">
    <source>
        <dbReference type="ARBA" id="ARBA00022448"/>
    </source>
</evidence>
<feature type="domain" description="ATP synthase F1 complex delta/epsilon subunit N-terminal" evidence="9">
    <location>
        <begin position="6"/>
        <end position="77"/>
    </location>
</feature>
<evidence type="ECO:0000256" key="2">
    <source>
        <dbReference type="ARBA" id="ARBA00005712"/>
    </source>
</evidence>
<keyword evidence="8" id="KW-0066">ATP synthesis</keyword>
<dbReference type="InterPro" id="IPR001469">
    <property type="entry name" value="ATP_synth_F1_dsu/esu"/>
</dbReference>
<keyword evidence="5" id="KW-0793">Thylakoid</keyword>
<dbReference type="InterPro" id="IPR036771">
    <property type="entry name" value="ATPsynth_dsu/esu_N"/>
</dbReference>
<dbReference type="SUPFAM" id="SSF51344">
    <property type="entry name" value="Epsilon subunit of F1F0-ATP synthase N-terminal domain"/>
    <property type="match status" value="1"/>
</dbReference>
<dbReference type="RefSeq" id="YP_009131313.1">
    <property type="nucleotide sequence ID" value="NC_026851.1"/>
</dbReference>
<evidence type="ECO:0000256" key="6">
    <source>
        <dbReference type="ARBA" id="ARBA00023136"/>
    </source>
</evidence>
<evidence type="ECO:0000259" key="9">
    <source>
        <dbReference type="Pfam" id="PF02823"/>
    </source>
</evidence>
<reference evidence="10" key="1">
    <citation type="journal article" date="2015" name="Sci. Rep.">
        <title>Updating algal evolutionary relationships through plastid genome sequencing: did alveolate plastids emerge through endosymbiosis of an ochrophyte?</title>
        <authorList>
            <person name="Sevcikova T."/>
            <person name="Horak A."/>
            <person name="Klimes V."/>
            <person name="Zbrankova V."/>
            <person name="Demir-Hilton E."/>
            <person name="Sudek S."/>
            <person name="Jenkins J."/>
            <person name="Schmutz J."/>
            <person name="Pribyl P."/>
            <person name="Fousek J."/>
            <person name="Vlcek C."/>
            <person name="Lang B.F."/>
            <person name="Obornik M."/>
            <person name="Worden A.Z."/>
            <person name="Elias M."/>
        </authorList>
    </citation>
    <scope>NUCLEOTIDE SEQUENCE</scope>
</reference>
<keyword evidence="6" id="KW-0472">Membrane</keyword>